<organism evidence="1 2">
    <name type="scientific">Lactuca virosa</name>
    <dbReference type="NCBI Taxonomy" id="75947"/>
    <lineage>
        <taxon>Eukaryota</taxon>
        <taxon>Viridiplantae</taxon>
        <taxon>Streptophyta</taxon>
        <taxon>Embryophyta</taxon>
        <taxon>Tracheophyta</taxon>
        <taxon>Spermatophyta</taxon>
        <taxon>Magnoliopsida</taxon>
        <taxon>eudicotyledons</taxon>
        <taxon>Gunneridae</taxon>
        <taxon>Pentapetalae</taxon>
        <taxon>asterids</taxon>
        <taxon>campanulids</taxon>
        <taxon>Asterales</taxon>
        <taxon>Asteraceae</taxon>
        <taxon>Cichorioideae</taxon>
        <taxon>Cichorieae</taxon>
        <taxon>Lactucinae</taxon>
        <taxon>Lactuca</taxon>
    </lineage>
</organism>
<dbReference type="PANTHER" id="PTHR32410">
    <property type="entry name" value="CYSTEINE/HISTIDINE-RICH C1 DOMAIN FAMILY PROTEIN"/>
    <property type="match status" value="1"/>
</dbReference>
<evidence type="ECO:0008006" key="3">
    <source>
        <dbReference type="Google" id="ProtNLM"/>
    </source>
</evidence>
<keyword evidence="2" id="KW-1185">Reference proteome</keyword>
<protein>
    <recommendedName>
        <fullName evidence="3">DC1 domain-containing protein</fullName>
    </recommendedName>
</protein>
<proteinExistence type="predicted"/>
<evidence type="ECO:0000313" key="1">
    <source>
        <dbReference type="EMBL" id="CAH1451177.1"/>
    </source>
</evidence>
<dbReference type="InterPro" id="IPR046349">
    <property type="entry name" value="C1-like_sf"/>
</dbReference>
<name>A0AAU9PLD7_9ASTR</name>
<accession>A0AAU9PLD7</accession>
<sequence>MDVVEVSEHSHPLKLVDLQLQYEDEEDEEEKVEGGDPIMKEGCRVACERCGEEINMYHRYYYKCIMAMEGSLSCDDFSLHKFCAELPERLEHPSHPNHTLGLRPHKPGESFYKCYIHDFSIDVKCAVQIGKNVIHHPCHPHLLTCVIPKPILCECSACGRRHEGIFYQCTTSCNGFTIHSECVFQPKSLLIQQTTDDDFHHTHPVTISYSFPLIDQTFKYFPKCRVCDRPFYDTRDMENLWIYKCYKCMYYVHLDCATSRREPFMSIFLSAGLGRTIKIYEDIDHPGLVHLPFPDESYSLPKHLFFQQIDQQHHIVDYLKHMSHKHPLILVDQTQSNSSKIKDSLLLMCHNPMKKTQLLCNGCLKPIMATMPFYQIASLFSMSGALDYPQK</sequence>
<evidence type="ECO:0000313" key="2">
    <source>
        <dbReference type="Proteomes" id="UP001157418"/>
    </source>
</evidence>
<comment type="caution">
    <text evidence="1">The sequence shown here is derived from an EMBL/GenBank/DDBJ whole genome shotgun (WGS) entry which is preliminary data.</text>
</comment>
<dbReference type="AlphaFoldDB" id="A0AAU9PLD7"/>
<dbReference type="InterPro" id="IPR053192">
    <property type="entry name" value="Vacuole_Formation_Reg"/>
</dbReference>
<dbReference type="SUPFAM" id="SSF57889">
    <property type="entry name" value="Cysteine-rich domain"/>
    <property type="match status" value="3"/>
</dbReference>
<reference evidence="1 2" key="1">
    <citation type="submission" date="2022-01" db="EMBL/GenBank/DDBJ databases">
        <authorList>
            <person name="Xiong W."/>
            <person name="Schranz E."/>
        </authorList>
    </citation>
    <scope>NUCLEOTIDE SEQUENCE [LARGE SCALE GENOMIC DNA]</scope>
</reference>
<dbReference type="PANTHER" id="PTHR32410:SF161">
    <property type="entry name" value="DC1, ZINC FINGER, RING_FYVE_PHD-TYPE-RELATED"/>
    <property type="match status" value="1"/>
</dbReference>
<dbReference type="EMBL" id="CAKMRJ010005701">
    <property type="protein sequence ID" value="CAH1451177.1"/>
    <property type="molecule type" value="Genomic_DNA"/>
</dbReference>
<gene>
    <name evidence="1" type="ORF">LVIROSA_LOCUS36546</name>
</gene>
<dbReference type="Proteomes" id="UP001157418">
    <property type="component" value="Unassembled WGS sequence"/>
</dbReference>